<proteinExistence type="predicted"/>
<dbReference type="EMBL" id="NAAC01000030">
    <property type="protein sequence ID" value="RDJ06134.1"/>
    <property type="molecule type" value="Genomic_DNA"/>
</dbReference>
<gene>
    <name evidence="1" type="ORF">B5K06_23420</name>
</gene>
<sequence>MLVASLVPGSFYWARPLAGNDEFTIVQVSTVFGEDRDFWTLAVIGSDQHHMLSDFEIIGPVDEPGWEPLRQAAE</sequence>
<evidence type="ECO:0000313" key="2">
    <source>
        <dbReference type="Proteomes" id="UP000254939"/>
    </source>
</evidence>
<name>A0A370KJ82_9HYPH</name>
<accession>A0A370KJ82</accession>
<reference evidence="1 2" key="1">
    <citation type="submission" date="2017-03" db="EMBL/GenBank/DDBJ databases">
        <title>Genome analysis of Rhizobial strains effectives or ineffectives for nitrogen fixation isolated from bean seeds.</title>
        <authorList>
            <person name="Peralta H."/>
            <person name="Aguilar-Vera A."/>
            <person name="Mora Y."/>
            <person name="Vargas-Lagunas C."/>
            <person name="Girard L."/>
            <person name="Mora J."/>
        </authorList>
    </citation>
    <scope>NUCLEOTIDE SEQUENCE [LARGE SCALE GENOMIC DNA]</scope>
    <source>
        <strain evidence="1 2">CCGM3</strain>
    </source>
</reference>
<comment type="caution">
    <text evidence="1">The sequence shown here is derived from an EMBL/GenBank/DDBJ whole genome shotgun (WGS) entry which is preliminary data.</text>
</comment>
<dbReference type="RefSeq" id="WP_016557715.1">
    <property type="nucleotide sequence ID" value="NZ_KZ857266.1"/>
</dbReference>
<organism evidence="1 2">
    <name type="scientific">Rhizobium grahamii</name>
    <dbReference type="NCBI Taxonomy" id="1120045"/>
    <lineage>
        <taxon>Bacteria</taxon>
        <taxon>Pseudomonadati</taxon>
        <taxon>Pseudomonadota</taxon>
        <taxon>Alphaproteobacteria</taxon>
        <taxon>Hyphomicrobiales</taxon>
        <taxon>Rhizobiaceae</taxon>
        <taxon>Rhizobium/Agrobacterium group</taxon>
        <taxon>Rhizobium</taxon>
    </lineage>
</organism>
<dbReference type="Proteomes" id="UP000254939">
    <property type="component" value="Unassembled WGS sequence"/>
</dbReference>
<protein>
    <submittedName>
        <fullName evidence="1">Uncharacterized protein</fullName>
    </submittedName>
</protein>
<evidence type="ECO:0000313" key="1">
    <source>
        <dbReference type="EMBL" id="RDJ06134.1"/>
    </source>
</evidence>
<dbReference type="AlphaFoldDB" id="A0A370KJ82"/>
<dbReference type="OrthoDB" id="8383050at2"/>